<evidence type="ECO:0000256" key="3">
    <source>
        <dbReference type="ARBA" id="ARBA00023143"/>
    </source>
</evidence>
<dbReference type="RefSeq" id="WP_144303719.1">
    <property type="nucleotide sequence ID" value="NZ_QMIE01000013.1"/>
</dbReference>
<name>A0A7M3MD58_9BACT</name>
<feature type="region of interest" description="Disordered" evidence="4">
    <location>
        <begin position="27"/>
        <end position="47"/>
    </location>
</feature>
<dbReference type="GO" id="GO:0009424">
    <property type="term" value="C:bacterial-type flagellum hook"/>
    <property type="evidence" value="ECO:0007669"/>
    <property type="project" value="InterPro"/>
</dbReference>
<keyword evidence="7" id="KW-0969">Cilium</keyword>
<gene>
    <name evidence="7" type="primary">flgL</name>
    <name evidence="7" type="ORF">DPQ33_13295</name>
</gene>
<feature type="domain" description="Flagellin C-terminal" evidence="6">
    <location>
        <begin position="416"/>
        <end position="497"/>
    </location>
</feature>
<evidence type="ECO:0000259" key="5">
    <source>
        <dbReference type="Pfam" id="PF00669"/>
    </source>
</evidence>
<dbReference type="Proteomes" id="UP000448292">
    <property type="component" value="Unassembled WGS sequence"/>
</dbReference>
<evidence type="ECO:0000259" key="6">
    <source>
        <dbReference type="Pfam" id="PF00700"/>
    </source>
</evidence>
<dbReference type="Gene3D" id="1.20.1330.10">
    <property type="entry name" value="f41 fragment of flagellin, N-terminal domain"/>
    <property type="match status" value="2"/>
</dbReference>
<comment type="subcellular location">
    <subcellularLocation>
        <location evidence="1">Bacterial flagellum</location>
    </subcellularLocation>
</comment>
<sequence length="497" mass="52477">MRVSFNMIYNQSVSGMNSRLAEMMRLNEQSASQKKLNRPSDDPAGMARSLDLRSAQSAMDQYLENIDTAEAWLTQADDELRLASNAVTRLKEIAEQAATGTYSNDQREMIAAEARELMAELVSIANSEFVGDSIFAGSKIDTNAYALGLGATVRDAEGESLEVLAVTGNSNSTTYIEFLDSGQVGADTLRYRYTTDNGDTWQNAELAAGDTTIVCGGVRTEIAAGSTVAATSEEGAGDGSVLWLRPAAYYQGNVEGDAEVVHHGVSPIAAEAQGVFSSNVLVRVDSGGTLPGPIEYSYSTNGGSTWSSGHTTSDATFGIPGGYVELASNGGDTLAAGDQFLVQPQKAAILVDISPSSTVQINSIGKDIFGGLYTPVGESQAVAAVPSEENLLETVGELVGYLETNNQDGAAECLDKLSGAHARLTVALGDIGGRETRLEFARNSVETIKATTAANISDIEDVDITQLTIDLAKAEYAYQAVLRSSSQIMNLSLLDYI</sequence>
<dbReference type="Pfam" id="PF00669">
    <property type="entry name" value="Flagellin_N"/>
    <property type="match status" value="1"/>
</dbReference>
<dbReference type="GO" id="GO:0005198">
    <property type="term" value="F:structural molecule activity"/>
    <property type="evidence" value="ECO:0007669"/>
    <property type="project" value="InterPro"/>
</dbReference>
<feature type="domain" description="Flagellin N-terminal" evidence="5">
    <location>
        <begin position="3"/>
        <end position="138"/>
    </location>
</feature>
<dbReference type="EMBL" id="QMIE01000013">
    <property type="protein sequence ID" value="TVM15939.1"/>
    <property type="molecule type" value="Genomic_DNA"/>
</dbReference>
<reference evidence="7 8" key="1">
    <citation type="submission" date="2018-06" db="EMBL/GenBank/DDBJ databases">
        <title>Complete genome of Desulfovibrio indonesiensis P37SLT.</title>
        <authorList>
            <person name="Crispim J.S."/>
            <person name="Vidigal P.M.P."/>
            <person name="Silva L.C.F."/>
            <person name="Laguardia C.N."/>
            <person name="Araujo L.C."/>
            <person name="Dias R.S."/>
            <person name="Sousa M.P."/>
            <person name="Paula S.O."/>
            <person name="Silva C."/>
        </authorList>
    </citation>
    <scope>NUCLEOTIDE SEQUENCE [LARGE SCALE GENOMIC DNA]</scope>
    <source>
        <strain evidence="7 8">P37SLT</strain>
    </source>
</reference>
<evidence type="ECO:0000256" key="4">
    <source>
        <dbReference type="SAM" id="MobiDB-lite"/>
    </source>
</evidence>
<keyword evidence="7" id="KW-0282">Flagellum</keyword>
<protein>
    <submittedName>
        <fullName evidence="7">Flagellar hook-associated protein 3</fullName>
    </submittedName>
</protein>
<proteinExistence type="inferred from homology"/>
<dbReference type="NCBIfam" id="TIGR02550">
    <property type="entry name" value="flagell_flgL"/>
    <property type="match status" value="1"/>
</dbReference>
<accession>A0A7M3MD58</accession>
<keyword evidence="8" id="KW-1185">Reference proteome</keyword>
<evidence type="ECO:0000313" key="8">
    <source>
        <dbReference type="Proteomes" id="UP000448292"/>
    </source>
</evidence>
<evidence type="ECO:0000256" key="2">
    <source>
        <dbReference type="ARBA" id="ARBA00005709"/>
    </source>
</evidence>
<dbReference type="InterPro" id="IPR001492">
    <property type="entry name" value="Flagellin"/>
</dbReference>
<comment type="similarity">
    <text evidence="2">Belongs to the bacterial flagellin family.</text>
</comment>
<evidence type="ECO:0000313" key="7">
    <source>
        <dbReference type="EMBL" id="TVM15939.1"/>
    </source>
</evidence>
<dbReference type="GO" id="GO:0071973">
    <property type="term" value="P:bacterial-type flagellum-dependent cell motility"/>
    <property type="evidence" value="ECO:0007669"/>
    <property type="project" value="InterPro"/>
</dbReference>
<dbReference type="InterPro" id="IPR046358">
    <property type="entry name" value="Flagellin_C"/>
</dbReference>
<keyword evidence="7" id="KW-0966">Cell projection</keyword>
<comment type="caution">
    <text evidence="7">The sequence shown here is derived from an EMBL/GenBank/DDBJ whole genome shotgun (WGS) entry which is preliminary data.</text>
</comment>
<dbReference type="InterPro" id="IPR001029">
    <property type="entry name" value="Flagellin_N"/>
</dbReference>
<dbReference type="PANTHER" id="PTHR42792:SF1">
    <property type="entry name" value="FLAGELLAR HOOK-ASSOCIATED PROTEIN 3"/>
    <property type="match status" value="1"/>
</dbReference>
<dbReference type="SUPFAM" id="SSF64518">
    <property type="entry name" value="Phase 1 flagellin"/>
    <property type="match status" value="1"/>
</dbReference>
<dbReference type="AlphaFoldDB" id="A0A7M3MD58"/>
<dbReference type="InterPro" id="IPR013384">
    <property type="entry name" value="Flagell_FlgL"/>
</dbReference>
<organism evidence="7 8">
    <name type="scientific">Oceanidesulfovibrio indonesiensis</name>
    <dbReference type="NCBI Taxonomy" id="54767"/>
    <lineage>
        <taxon>Bacteria</taxon>
        <taxon>Pseudomonadati</taxon>
        <taxon>Thermodesulfobacteriota</taxon>
        <taxon>Desulfovibrionia</taxon>
        <taxon>Desulfovibrionales</taxon>
        <taxon>Desulfovibrionaceae</taxon>
        <taxon>Oceanidesulfovibrio</taxon>
    </lineage>
</organism>
<dbReference type="PANTHER" id="PTHR42792">
    <property type="entry name" value="FLAGELLIN"/>
    <property type="match status" value="1"/>
</dbReference>
<dbReference type="Pfam" id="PF00700">
    <property type="entry name" value="Flagellin_C"/>
    <property type="match status" value="1"/>
</dbReference>
<keyword evidence="3" id="KW-0975">Bacterial flagellum</keyword>
<dbReference type="OrthoDB" id="9758307at2"/>
<evidence type="ECO:0000256" key="1">
    <source>
        <dbReference type="ARBA" id="ARBA00004365"/>
    </source>
</evidence>